<sequence>MVSPELSHPQSSSPMAKPRNRSFWCLPDGFLFFGSAFLALLLVWSFWSFFTPTPNFEPHVTESSSKNPGDCSESGFGVNLKSDPKDPTFYDDPEMSYSIENPVRDWDEKRKEWLKHHPSFAAGARDRIVLVTGSQPKPCKNPIGDHLLLRFFKNKVDYCRIHGYDIFYNNLLLHPKMGSFWAKLPVVKAAMLTHPEAEWIWWVDSDALFTDMEFKLPLERYKNHDLVVHGWPKLIYDSKSWTSLNAGVFLIRNCQWSMDLINTWSSMGPISKDYEKWGRIQRSTFKDKLFPESDDQSALIYLLYTEKEKYYDHIYLEGEFYLEGYWVEIVGGFENTTERYLEIERGAPKLRRRHAEKVSEQYAAFREEFLKGAGNGRGSWRRPLITHFTGCQPCSGDHNQMYAGESCWKGMVKALNFADNQVLRKYGFMHPDLHDSSTVTQVPFDYPADEGPCDFAMNVVEFFGDETNNRNVYENPVVDVLHHRFEHYKAFLMLGMALVTNNDSLWIKLLREKYKIFETLPLTIKRASCSTLWRSLTNINLDDNGCTIGDGTTVAHWDDLWVPQAGLLCDHVSELFHRFLSPIFDVPKPRVVSSVIARVLGSPVLVAPLASRTLSMQNFGLFMTVCASPGTLSVHISLINGLDASRNSLALVRAISILRQRARHLDFIWTPRETNPPADNLLSKSPTPSSRCCIMNFHQIAFRDSLLGTSKVLLTEKLGIAKFLSQFPLSIQKTNLINEL</sequence>
<dbReference type="PANTHER" id="PTHR31311">
    <property type="entry name" value="XYLOGLUCAN 6-XYLOSYLTRANSFERASE 5-RELATED-RELATED"/>
    <property type="match status" value="1"/>
</dbReference>
<dbReference type="Proteomes" id="UP001396334">
    <property type="component" value="Unassembled WGS sequence"/>
</dbReference>
<reference evidence="9 10" key="1">
    <citation type="journal article" date="2024" name="G3 (Bethesda)">
        <title>Genome assembly of Hibiscus sabdariffa L. provides insights into metabolisms of medicinal natural products.</title>
        <authorList>
            <person name="Kim T."/>
        </authorList>
    </citation>
    <scope>NUCLEOTIDE SEQUENCE [LARGE SCALE GENOMIC DNA]</scope>
    <source>
        <strain evidence="9">TK-2024</strain>
        <tissue evidence="9">Old leaves</tissue>
    </source>
</reference>
<evidence type="ECO:0000256" key="1">
    <source>
        <dbReference type="ARBA" id="ARBA00004323"/>
    </source>
</evidence>
<dbReference type="PANTHER" id="PTHR31311:SF3">
    <property type="entry name" value="GLYCOSYLTRANSFERASE 7-RELATED"/>
    <property type="match status" value="1"/>
</dbReference>
<evidence type="ECO:0000256" key="6">
    <source>
        <dbReference type="ARBA" id="ARBA00023034"/>
    </source>
</evidence>
<dbReference type="InterPro" id="IPR008630">
    <property type="entry name" value="Glyco_trans_34"/>
</dbReference>
<proteinExistence type="inferred from homology"/>
<keyword evidence="6" id="KW-0333">Golgi apparatus</keyword>
<dbReference type="Gene3D" id="3.90.550.10">
    <property type="entry name" value="Spore Coat Polysaccharide Biosynthesis Protein SpsA, Chain A"/>
    <property type="match status" value="1"/>
</dbReference>
<name>A0ABR2Q4Z9_9ROSI</name>
<gene>
    <name evidence="9" type="ORF">V6N11_076018</name>
</gene>
<comment type="subcellular location">
    <subcellularLocation>
        <location evidence="1">Golgi apparatus membrane</location>
        <topology evidence="1">Single-pass type II membrane protein</topology>
    </subcellularLocation>
</comment>
<organism evidence="9 10">
    <name type="scientific">Hibiscus sabdariffa</name>
    <name type="common">roselle</name>
    <dbReference type="NCBI Taxonomy" id="183260"/>
    <lineage>
        <taxon>Eukaryota</taxon>
        <taxon>Viridiplantae</taxon>
        <taxon>Streptophyta</taxon>
        <taxon>Embryophyta</taxon>
        <taxon>Tracheophyta</taxon>
        <taxon>Spermatophyta</taxon>
        <taxon>Magnoliopsida</taxon>
        <taxon>eudicotyledons</taxon>
        <taxon>Gunneridae</taxon>
        <taxon>Pentapetalae</taxon>
        <taxon>rosids</taxon>
        <taxon>malvids</taxon>
        <taxon>Malvales</taxon>
        <taxon>Malvaceae</taxon>
        <taxon>Malvoideae</taxon>
        <taxon>Hibiscus</taxon>
    </lineage>
</organism>
<keyword evidence="8" id="KW-1133">Transmembrane helix</keyword>
<comment type="caution">
    <text evidence="9">The sequence shown here is derived from an EMBL/GenBank/DDBJ whole genome shotgun (WGS) entry which is preliminary data.</text>
</comment>
<evidence type="ECO:0000313" key="10">
    <source>
        <dbReference type="Proteomes" id="UP001396334"/>
    </source>
</evidence>
<feature type="transmembrane region" description="Helical" evidence="8">
    <location>
        <begin position="23"/>
        <end position="47"/>
    </location>
</feature>
<keyword evidence="4" id="KW-0808">Transferase</keyword>
<evidence type="ECO:0000256" key="8">
    <source>
        <dbReference type="SAM" id="Phobius"/>
    </source>
</evidence>
<comment type="similarity">
    <text evidence="2">Belongs to the glycosyltransferase 34 family.</text>
</comment>
<keyword evidence="10" id="KW-1185">Reference proteome</keyword>
<evidence type="ECO:0000313" key="9">
    <source>
        <dbReference type="EMBL" id="KAK8995759.1"/>
    </source>
</evidence>
<protein>
    <submittedName>
        <fullName evidence="9">Uncharacterized protein</fullName>
    </submittedName>
</protein>
<accession>A0ABR2Q4Z9</accession>
<evidence type="ECO:0000256" key="5">
    <source>
        <dbReference type="ARBA" id="ARBA00022968"/>
    </source>
</evidence>
<feature type="region of interest" description="Disordered" evidence="7">
    <location>
        <begin position="58"/>
        <end position="86"/>
    </location>
</feature>
<evidence type="ECO:0000256" key="2">
    <source>
        <dbReference type="ARBA" id="ARBA00005664"/>
    </source>
</evidence>
<evidence type="ECO:0000256" key="3">
    <source>
        <dbReference type="ARBA" id="ARBA00022676"/>
    </source>
</evidence>
<dbReference type="Pfam" id="PF05637">
    <property type="entry name" value="Glyco_transf_34"/>
    <property type="match status" value="1"/>
</dbReference>
<evidence type="ECO:0000256" key="7">
    <source>
        <dbReference type="SAM" id="MobiDB-lite"/>
    </source>
</evidence>
<keyword evidence="3" id="KW-0328">Glycosyltransferase</keyword>
<evidence type="ECO:0000256" key="4">
    <source>
        <dbReference type="ARBA" id="ARBA00022679"/>
    </source>
</evidence>
<dbReference type="InterPro" id="IPR029044">
    <property type="entry name" value="Nucleotide-diphossugar_trans"/>
</dbReference>
<keyword evidence="8" id="KW-0472">Membrane</keyword>
<keyword evidence="5" id="KW-0735">Signal-anchor</keyword>
<dbReference type="EMBL" id="JBBPBN010000045">
    <property type="protein sequence ID" value="KAK8995759.1"/>
    <property type="molecule type" value="Genomic_DNA"/>
</dbReference>
<keyword evidence="8" id="KW-0812">Transmembrane</keyword>